<dbReference type="GeneID" id="111315758"/>
<dbReference type="FunFam" id="2.90.10.10:FF:000025">
    <property type="entry name" value="G-type lectin S-receptor-like serine/threonine-protein kinase"/>
    <property type="match status" value="1"/>
</dbReference>
<dbReference type="GO" id="GO:0048544">
    <property type="term" value="P:recognition of pollen"/>
    <property type="evidence" value="ECO:0007669"/>
    <property type="project" value="InterPro"/>
</dbReference>
<comment type="catalytic activity">
    <reaction evidence="19 20">
        <text>L-seryl-[protein] + ATP = O-phospho-L-seryl-[protein] + ADP + H(+)</text>
        <dbReference type="Rhea" id="RHEA:17989"/>
        <dbReference type="Rhea" id="RHEA-COMP:9863"/>
        <dbReference type="Rhea" id="RHEA-COMP:11604"/>
        <dbReference type="ChEBI" id="CHEBI:15378"/>
        <dbReference type="ChEBI" id="CHEBI:29999"/>
        <dbReference type="ChEBI" id="CHEBI:30616"/>
        <dbReference type="ChEBI" id="CHEBI:83421"/>
        <dbReference type="ChEBI" id="CHEBI:456216"/>
        <dbReference type="EC" id="2.7.11.1"/>
    </reaction>
</comment>
<keyword evidence="13 23" id="KW-1133">Transmembrane helix</keyword>
<evidence type="ECO:0000259" key="25">
    <source>
        <dbReference type="PROSITE" id="PS50011"/>
    </source>
</evidence>
<dbReference type="FunFam" id="3.30.200.20:FF:000059">
    <property type="entry name" value="S-receptor-like serine/threonine-protein kinase"/>
    <property type="match status" value="1"/>
</dbReference>
<dbReference type="FunFam" id="1.10.510.10:FF:000384">
    <property type="entry name" value="G-type lectin S-receptor-like serine/threonine-protein kinase"/>
    <property type="match status" value="1"/>
</dbReference>
<dbReference type="InterPro" id="IPR000858">
    <property type="entry name" value="S_locus_glycoprot_dom"/>
</dbReference>
<reference evidence="28" key="1">
    <citation type="submission" date="2025-08" db="UniProtKB">
        <authorList>
            <consortium name="RefSeq"/>
        </authorList>
    </citation>
    <scope>IDENTIFICATION</scope>
    <source>
        <tissue evidence="28">Fruit stalk</tissue>
    </source>
</reference>
<feature type="signal peptide" evidence="24">
    <location>
        <begin position="1"/>
        <end position="21"/>
    </location>
</feature>
<evidence type="ECO:0000256" key="10">
    <source>
        <dbReference type="ARBA" id="ARBA00022741"/>
    </source>
</evidence>
<dbReference type="GO" id="GO:0004674">
    <property type="term" value="F:protein serine/threonine kinase activity"/>
    <property type="evidence" value="ECO:0007669"/>
    <property type="project" value="UniProtKB-KW"/>
</dbReference>
<keyword evidence="5 20" id="KW-0808">Transferase</keyword>
<organism evidence="27 28">
    <name type="scientific">Durio zibethinus</name>
    <name type="common">Durian</name>
    <dbReference type="NCBI Taxonomy" id="66656"/>
    <lineage>
        <taxon>Eukaryota</taxon>
        <taxon>Viridiplantae</taxon>
        <taxon>Streptophyta</taxon>
        <taxon>Embryophyta</taxon>
        <taxon>Tracheophyta</taxon>
        <taxon>Spermatophyta</taxon>
        <taxon>Magnoliopsida</taxon>
        <taxon>eudicotyledons</taxon>
        <taxon>Gunneridae</taxon>
        <taxon>Pentapetalae</taxon>
        <taxon>rosids</taxon>
        <taxon>malvids</taxon>
        <taxon>Malvales</taxon>
        <taxon>Malvaceae</taxon>
        <taxon>Helicteroideae</taxon>
        <taxon>Durio</taxon>
    </lineage>
</organism>
<dbReference type="Gene3D" id="2.90.10.10">
    <property type="entry name" value="Bulb-type lectin domain"/>
    <property type="match status" value="2"/>
</dbReference>
<dbReference type="PIRSF" id="PIRSF000641">
    <property type="entry name" value="SRK"/>
    <property type="match status" value="1"/>
</dbReference>
<evidence type="ECO:0000256" key="4">
    <source>
        <dbReference type="ARBA" id="ARBA00022536"/>
    </source>
</evidence>
<dbReference type="InterPro" id="IPR036426">
    <property type="entry name" value="Bulb-type_lectin_dom_sf"/>
</dbReference>
<dbReference type="InterPro" id="IPR024171">
    <property type="entry name" value="SRK-like_kinase"/>
</dbReference>
<keyword evidence="4" id="KW-0245">EGF-like domain</keyword>
<dbReference type="InterPro" id="IPR000719">
    <property type="entry name" value="Prot_kinase_dom"/>
</dbReference>
<comment type="subcellular location">
    <subcellularLocation>
        <location evidence="1">Cell membrane</location>
        <topology evidence="1">Single-pass type I membrane protein</topology>
    </subcellularLocation>
</comment>
<keyword evidence="9" id="KW-0677">Repeat</keyword>
<evidence type="ECO:0000313" key="28">
    <source>
        <dbReference type="RefSeq" id="XP_022773474.1"/>
    </source>
</evidence>
<evidence type="ECO:0000256" key="2">
    <source>
        <dbReference type="ARBA" id="ARBA00022475"/>
    </source>
</evidence>
<dbReference type="FunFam" id="2.90.10.10:FF:000016">
    <property type="entry name" value="G-type lectin S-receptor-like serine/threonine-protein kinase"/>
    <property type="match status" value="1"/>
</dbReference>
<keyword evidence="7 24" id="KW-0732">Signal</keyword>
<dbReference type="RefSeq" id="XP_022773474.1">
    <property type="nucleotide sequence ID" value="XM_022917739.1"/>
</dbReference>
<dbReference type="Proteomes" id="UP000515121">
    <property type="component" value="Unplaced"/>
</dbReference>
<evidence type="ECO:0000256" key="5">
    <source>
        <dbReference type="ARBA" id="ARBA00022679"/>
    </source>
</evidence>
<feature type="domain" description="Protein kinase" evidence="25">
    <location>
        <begin position="488"/>
        <end position="764"/>
    </location>
</feature>
<name>A0A6P6B8E7_DURZI</name>
<accession>A0A6P6B8E7</accession>
<dbReference type="Pfam" id="PF00954">
    <property type="entry name" value="S_locus_glycop"/>
    <property type="match status" value="1"/>
</dbReference>
<dbReference type="InterPro" id="IPR001480">
    <property type="entry name" value="Bulb-type_lectin_dom"/>
</dbReference>
<evidence type="ECO:0000256" key="11">
    <source>
        <dbReference type="ARBA" id="ARBA00022777"/>
    </source>
</evidence>
<keyword evidence="11 20" id="KW-0418">Kinase</keyword>
<comment type="similarity">
    <text evidence="20">Belongs to the protein kinase superfamily. Ser/Thr protein kinase family.</text>
</comment>
<dbReference type="PROSITE" id="PS50927">
    <property type="entry name" value="BULB_LECTIN"/>
    <property type="match status" value="2"/>
</dbReference>
<evidence type="ECO:0000256" key="16">
    <source>
        <dbReference type="ARBA" id="ARBA00023170"/>
    </source>
</evidence>
<dbReference type="InterPro" id="IPR008271">
    <property type="entry name" value="Ser/Thr_kinase_AS"/>
</dbReference>
<evidence type="ECO:0000256" key="15">
    <source>
        <dbReference type="ARBA" id="ARBA00023157"/>
    </source>
</evidence>
<feature type="compositionally biased region" description="Low complexity" evidence="22">
    <location>
        <begin position="802"/>
        <end position="812"/>
    </location>
</feature>
<evidence type="ECO:0000256" key="12">
    <source>
        <dbReference type="ARBA" id="ARBA00022840"/>
    </source>
</evidence>
<evidence type="ECO:0000256" key="23">
    <source>
        <dbReference type="SAM" id="Phobius"/>
    </source>
</evidence>
<sequence>MSKLSLFLLLRFCFLFTISSSSTNIPLGSTLHASYRNQSWSSPNFTFSLSFIPVTPFSFVAAITYSVGNVTVWSAGDGTGAVVDSGGTLDLLPTGALRLTNGSGTIVWDSTTANRGVSHASLDDLGNFQLLNNDGFPIWSSFENPTDTVIPSQNFTVGKILRSGSYSLSLHGSGNLTLNWNNSVEYWSLGFNSSINRNLTAPRFRLQSNGILVALDPSFPSGMFMAYSTDYGEGNDVFRFLRINSDGNLRIYSVTRENGNITPTWVAVTDQCQVFGYCGNMGICSYKDVNPICGCPSQNFELIDVNDSRKGCKRKVEIGDCPRNATMLELGHTKFLTYPPEVSSQTFTVGITACRMNCLVSSSCSASTLVADGSGFCYMKTPNFVSGYQSAVLPSTSFVKVCGQTVPNPSPYQETSGNDNNSRLHALVVVVVILATLLVLVVLMIGFWCCFYGNSDKFGHMSAQYALVDYASGAPMKFSYKELQQSTKGFSERLGGGGFGAVYRGTLANRMVVAVKQLEGIEQGEKQFRMEVATISSTHHLNLVRLVGFCSDGRHRLLVYEFLKNGSLDNFLFMSNNESEKSLNWQNRFNIAVGTARGITYLHEECRDCIIHCDIKPENILLDEIYTAKVSDFGLAKLMNAKDQRYLSLASIRGTRGYLAPEWLANLPITSKCDVYSYGMVLLEIVSGKRNFEVSAETEGKKFSVWAYQEFEKGNFEGIVDKRLEEADTKQVVRAILVSFWCIQEQPSQRPMMGKVVQMLEGVIDIERPPAPKVVAEGSTSGTSITQNSNVSVLSTYAASTAAPSSSSSSSSFLTIGVLPPTSESDMGRESSSLLGLEKTHTDPYS</sequence>
<keyword evidence="14 23" id="KW-0472">Membrane</keyword>
<dbReference type="Pfam" id="PF00069">
    <property type="entry name" value="Pkinase"/>
    <property type="match status" value="1"/>
</dbReference>
<evidence type="ECO:0000256" key="1">
    <source>
        <dbReference type="ARBA" id="ARBA00004251"/>
    </source>
</evidence>
<evidence type="ECO:0000256" key="13">
    <source>
        <dbReference type="ARBA" id="ARBA00022989"/>
    </source>
</evidence>
<evidence type="ECO:0000256" key="6">
    <source>
        <dbReference type="ARBA" id="ARBA00022692"/>
    </source>
</evidence>
<dbReference type="InterPro" id="IPR011009">
    <property type="entry name" value="Kinase-like_dom_sf"/>
</dbReference>
<dbReference type="InterPro" id="IPR017441">
    <property type="entry name" value="Protein_kinase_ATP_BS"/>
</dbReference>
<feature type="transmembrane region" description="Helical" evidence="23">
    <location>
        <begin position="426"/>
        <end position="448"/>
    </location>
</feature>
<keyword evidence="12 20" id="KW-0067">ATP-binding</keyword>
<dbReference type="SUPFAM" id="SSF56112">
    <property type="entry name" value="Protein kinase-like (PK-like)"/>
    <property type="match status" value="1"/>
</dbReference>
<dbReference type="SUPFAM" id="SSF51110">
    <property type="entry name" value="alpha-D-mannose-specific plant lectins"/>
    <property type="match status" value="2"/>
</dbReference>
<dbReference type="SMART" id="SM00108">
    <property type="entry name" value="B_lectin"/>
    <property type="match status" value="1"/>
</dbReference>
<evidence type="ECO:0000256" key="20">
    <source>
        <dbReference type="PIRNR" id="PIRNR000641"/>
    </source>
</evidence>
<evidence type="ECO:0000256" key="24">
    <source>
        <dbReference type="SAM" id="SignalP"/>
    </source>
</evidence>
<dbReference type="CDD" id="cd14066">
    <property type="entry name" value="STKc_IRAK"/>
    <property type="match status" value="1"/>
</dbReference>
<evidence type="ECO:0000256" key="18">
    <source>
        <dbReference type="ARBA" id="ARBA00047899"/>
    </source>
</evidence>
<feature type="chain" id="PRO_5027597212" description="Receptor-like serine/threonine-protein kinase" evidence="24">
    <location>
        <begin position="22"/>
        <end position="846"/>
    </location>
</feature>
<evidence type="ECO:0000256" key="7">
    <source>
        <dbReference type="ARBA" id="ARBA00022729"/>
    </source>
</evidence>
<protein>
    <recommendedName>
        <fullName evidence="20">Receptor-like serine/threonine-protein kinase</fullName>
        <ecNumber evidence="20">2.7.11.1</ecNumber>
    </recommendedName>
</protein>
<dbReference type="GO" id="GO:0005886">
    <property type="term" value="C:plasma membrane"/>
    <property type="evidence" value="ECO:0007669"/>
    <property type="project" value="UniProtKB-SubCell"/>
</dbReference>
<keyword evidence="15" id="KW-1015">Disulfide bond</keyword>
<evidence type="ECO:0000256" key="22">
    <source>
        <dbReference type="SAM" id="MobiDB-lite"/>
    </source>
</evidence>
<keyword evidence="3 20" id="KW-0723">Serine/threonine-protein kinase</keyword>
<evidence type="ECO:0000256" key="17">
    <source>
        <dbReference type="ARBA" id="ARBA00023180"/>
    </source>
</evidence>
<dbReference type="GO" id="GO:0005524">
    <property type="term" value="F:ATP binding"/>
    <property type="evidence" value="ECO:0007669"/>
    <property type="project" value="UniProtKB-UniRule"/>
</dbReference>
<evidence type="ECO:0000256" key="8">
    <source>
        <dbReference type="ARBA" id="ARBA00022734"/>
    </source>
</evidence>
<proteinExistence type="inferred from homology"/>
<dbReference type="Pfam" id="PF01453">
    <property type="entry name" value="B_lectin"/>
    <property type="match status" value="1"/>
</dbReference>
<dbReference type="AlphaFoldDB" id="A0A6P6B8E7"/>
<dbReference type="PROSITE" id="PS00108">
    <property type="entry name" value="PROTEIN_KINASE_ST"/>
    <property type="match status" value="1"/>
</dbReference>
<feature type="domain" description="Bulb-type lectin" evidence="26">
    <location>
        <begin position="146"/>
        <end position="264"/>
    </location>
</feature>
<keyword evidence="10 20" id="KW-0547">Nucleotide-binding</keyword>
<dbReference type="PROSITE" id="PS50011">
    <property type="entry name" value="PROTEIN_KINASE_DOM"/>
    <property type="match status" value="1"/>
</dbReference>
<evidence type="ECO:0000313" key="27">
    <source>
        <dbReference type="Proteomes" id="UP000515121"/>
    </source>
</evidence>
<evidence type="ECO:0000256" key="3">
    <source>
        <dbReference type="ARBA" id="ARBA00022527"/>
    </source>
</evidence>
<dbReference type="GO" id="GO:0030246">
    <property type="term" value="F:carbohydrate binding"/>
    <property type="evidence" value="ECO:0007669"/>
    <property type="project" value="UniProtKB-KW"/>
</dbReference>
<keyword evidence="16" id="KW-0675">Receptor</keyword>
<feature type="region of interest" description="Disordered" evidence="22">
    <location>
        <begin position="802"/>
        <end position="846"/>
    </location>
</feature>
<keyword evidence="27" id="KW-1185">Reference proteome</keyword>
<dbReference type="PROSITE" id="PS00107">
    <property type="entry name" value="PROTEIN_KINASE_ATP"/>
    <property type="match status" value="1"/>
</dbReference>
<dbReference type="OrthoDB" id="1918782at2759"/>
<dbReference type="SMART" id="SM00220">
    <property type="entry name" value="S_TKc"/>
    <property type="match status" value="1"/>
</dbReference>
<dbReference type="Gene3D" id="3.30.200.20">
    <property type="entry name" value="Phosphorylase Kinase, domain 1"/>
    <property type="match status" value="1"/>
</dbReference>
<keyword evidence="2" id="KW-1003">Cell membrane</keyword>
<evidence type="ECO:0000256" key="9">
    <source>
        <dbReference type="ARBA" id="ARBA00022737"/>
    </source>
</evidence>
<dbReference type="EC" id="2.7.11.1" evidence="20"/>
<keyword evidence="6 23" id="KW-0812">Transmembrane</keyword>
<feature type="domain" description="Bulb-type lectin" evidence="26">
    <location>
        <begin position="22"/>
        <end position="143"/>
    </location>
</feature>
<evidence type="ECO:0000256" key="21">
    <source>
        <dbReference type="PROSITE-ProRule" id="PRU10141"/>
    </source>
</evidence>
<evidence type="ECO:0000256" key="14">
    <source>
        <dbReference type="ARBA" id="ARBA00023136"/>
    </source>
</evidence>
<dbReference type="KEGG" id="dzi:111315758"/>
<comment type="catalytic activity">
    <reaction evidence="18 20">
        <text>L-threonyl-[protein] + ATP = O-phospho-L-threonyl-[protein] + ADP + H(+)</text>
        <dbReference type="Rhea" id="RHEA:46608"/>
        <dbReference type="Rhea" id="RHEA-COMP:11060"/>
        <dbReference type="Rhea" id="RHEA-COMP:11605"/>
        <dbReference type="ChEBI" id="CHEBI:15378"/>
        <dbReference type="ChEBI" id="CHEBI:30013"/>
        <dbReference type="ChEBI" id="CHEBI:30616"/>
        <dbReference type="ChEBI" id="CHEBI:61977"/>
        <dbReference type="ChEBI" id="CHEBI:456216"/>
        <dbReference type="EC" id="2.7.11.1"/>
    </reaction>
</comment>
<feature type="transmembrane region" description="Helical" evidence="23">
    <location>
        <begin position="45"/>
        <end position="65"/>
    </location>
</feature>
<dbReference type="Gene3D" id="1.10.510.10">
    <property type="entry name" value="Transferase(Phosphotransferase) domain 1"/>
    <property type="match status" value="1"/>
</dbReference>
<evidence type="ECO:0000259" key="26">
    <source>
        <dbReference type="PROSITE" id="PS50927"/>
    </source>
</evidence>
<evidence type="ECO:0000256" key="19">
    <source>
        <dbReference type="ARBA" id="ARBA00048679"/>
    </source>
</evidence>
<gene>
    <name evidence="28" type="primary">LOC111315758</name>
</gene>
<keyword evidence="8" id="KW-0430">Lectin</keyword>
<feature type="binding site" evidence="21">
    <location>
        <position position="516"/>
    </location>
    <ligand>
        <name>ATP</name>
        <dbReference type="ChEBI" id="CHEBI:30616"/>
    </ligand>
</feature>
<keyword evidence="17" id="KW-0325">Glycoprotein</keyword>
<feature type="compositionally biased region" description="Polar residues" evidence="22">
    <location>
        <begin position="822"/>
        <end position="834"/>
    </location>
</feature>
<dbReference type="PANTHER" id="PTHR47974">
    <property type="entry name" value="OS07G0415500 PROTEIN"/>
    <property type="match status" value="1"/>
</dbReference>
<dbReference type="PANTHER" id="PTHR47974:SF24">
    <property type="entry name" value="RECEPTOR-LIKE SERINE_THREONINE-PROTEIN KINASE"/>
    <property type="match status" value="1"/>
</dbReference>